<dbReference type="EMBL" id="JAAAJB010000447">
    <property type="protein sequence ID" value="KAG0255686.1"/>
    <property type="molecule type" value="Genomic_DNA"/>
</dbReference>
<evidence type="ECO:0000313" key="2">
    <source>
        <dbReference type="EMBL" id="KAG0255686.1"/>
    </source>
</evidence>
<dbReference type="AlphaFoldDB" id="A0A9P6PYP3"/>
<feature type="non-terminal residue" evidence="2">
    <location>
        <position position="1"/>
    </location>
</feature>
<feature type="compositionally biased region" description="Low complexity" evidence="1">
    <location>
        <begin position="138"/>
        <end position="156"/>
    </location>
</feature>
<evidence type="ECO:0000256" key="1">
    <source>
        <dbReference type="SAM" id="MobiDB-lite"/>
    </source>
</evidence>
<gene>
    <name evidence="2" type="ORF">DFQ27_006113</name>
</gene>
<organism evidence="2 3">
    <name type="scientific">Actinomortierella ambigua</name>
    <dbReference type="NCBI Taxonomy" id="1343610"/>
    <lineage>
        <taxon>Eukaryota</taxon>
        <taxon>Fungi</taxon>
        <taxon>Fungi incertae sedis</taxon>
        <taxon>Mucoromycota</taxon>
        <taxon>Mortierellomycotina</taxon>
        <taxon>Mortierellomycetes</taxon>
        <taxon>Mortierellales</taxon>
        <taxon>Mortierellaceae</taxon>
        <taxon>Actinomortierella</taxon>
    </lineage>
</organism>
<proteinExistence type="predicted"/>
<keyword evidence="3" id="KW-1185">Reference proteome</keyword>
<name>A0A9P6PYP3_9FUNG</name>
<reference evidence="2" key="1">
    <citation type="journal article" date="2020" name="Fungal Divers.">
        <title>Resolving the Mortierellaceae phylogeny through synthesis of multi-gene phylogenetics and phylogenomics.</title>
        <authorList>
            <person name="Vandepol N."/>
            <person name="Liber J."/>
            <person name="Desiro A."/>
            <person name="Na H."/>
            <person name="Kennedy M."/>
            <person name="Barry K."/>
            <person name="Grigoriev I.V."/>
            <person name="Miller A.N."/>
            <person name="O'Donnell K."/>
            <person name="Stajich J.E."/>
            <person name="Bonito G."/>
        </authorList>
    </citation>
    <scope>NUCLEOTIDE SEQUENCE</scope>
    <source>
        <strain evidence="2">BC1065</strain>
    </source>
</reference>
<feature type="region of interest" description="Disordered" evidence="1">
    <location>
        <begin position="1"/>
        <end position="156"/>
    </location>
</feature>
<protein>
    <submittedName>
        <fullName evidence="2">Uncharacterized protein</fullName>
    </submittedName>
</protein>
<evidence type="ECO:0000313" key="3">
    <source>
        <dbReference type="Proteomes" id="UP000807716"/>
    </source>
</evidence>
<comment type="caution">
    <text evidence="2">The sequence shown here is derived from an EMBL/GenBank/DDBJ whole genome shotgun (WGS) entry which is preliminary data.</text>
</comment>
<dbReference type="Proteomes" id="UP000807716">
    <property type="component" value="Unassembled WGS sequence"/>
</dbReference>
<sequence>SSSSSSSSSGALAKKKALHTRPPSTPATAAGTHHRSSPHGTLYCRPQHRHHGSSLNPPRRQPSDQVSRPALLTRSSPSMRRLAEQGADGQHHLYTNSAPPPPSSPSSTTSTSSSNSRKPFFDSILSLSPFSKIGAAPSDIGSSSTVSSSSSISRSN</sequence>
<feature type="compositionally biased region" description="Low complexity" evidence="1">
    <location>
        <begin position="105"/>
        <end position="116"/>
    </location>
</feature>
<accession>A0A9P6PYP3</accession>